<proteinExistence type="inferred from homology"/>
<reference evidence="14" key="1">
    <citation type="submission" date="2020-06" db="EMBL/GenBank/DDBJ databases">
        <title>Complete genome sequence of Candidatus Phytoplasma luffae NCHU2019.</title>
        <authorList>
            <person name="Cho S.-T."/>
            <person name="Tan C.-M."/>
            <person name="Li J.-R."/>
            <person name="Chien Y.-Y."/>
            <person name="Chiu Y.-C."/>
            <person name="Yang J.-Y."/>
            <person name="Kuo C.-H."/>
        </authorList>
    </citation>
    <scope>NUCLEOTIDE SEQUENCE</scope>
    <source>
        <strain evidence="14">NCHU2019</strain>
    </source>
</reference>
<dbReference type="SUPFAM" id="SSF52540">
    <property type="entry name" value="P-loop containing nucleoside triphosphate hydrolases"/>
    <property type="match status" value="1"/>
</dbReference>
<dbReference type="Proteomes" id="UP000672038">
    <property type="component" value="Chromosome"/>
</dbReference>
<evidence type="ECO:0000313" key="15">
    <source>
        <dbReference type="Proteomes" id="UP000672038"/>
    </source>
</evidence>
<evidence type="ECO:0000256" key="10">
    <source>
        <dbReference type="HAMAP-Rule" id="MF_00185"/>
    </source>
</evidence>
<comment type="similarity">
    <text evidence="3 10 13">Belongs to the IPP transferase family.</text>
</comment>
<evidence type="ECO:0000256" key="12">
    <source>
        <dbReference type="RuleBase" id="RU003784"/>
    </source>
</evidence>
<evidence type="ECO:0000256" key="7">
    <source>
        <dbReference type="ARBA" id="ARBA00022840"/>
    </source>
</evidence>
<gene>
    <name evidence="10 14" type="primary">miaA</name>
    <name evidence="14" type="ORF">LFWB_3720</name>
</gene>
<dbReference type="EMBL" id="CP054393">
    <property type="protein sequence ID" value="QTX02942.1"/>
    <property type="molecule type" value="Genomic_DNA"/>
</dbReference>
<evidence type="ECO:0000256" key="11">
    <source>
        <dbReference type="RuleBase" id="RU003783"/>
    </source>
</evidence>
<evidence type="ECO:0000256" key="1">
    <source>
        <dbReference type="ARBA" id="ARBA00001946"/>
    </source>
</evidence>
<evidence type="ECO:0000256" key="8">
    <source>
        <dbReference type="ARBA" id="ARBA00022842"/>
    </source>
</evidence>
<accession>A0A975FJM1</accession>
<evidence type="ECO:0000256" key="13">
    <source>
        <dbReference type="RuleBase" id="RU003785"/>
    </source>
</evidence>
<dbReference type="EC" id="2.5.1.75" evidence="10"/>
<dbReference type="Pfam" id="PF01715">
    <property type="entry name" value="IPPT"/>
    <property type="match status" value="1"/>
</dbReference>
<feature type="region of interest" description="Interaction with substrate tRNA" evidence="10">
    <location>
        <begin position="41"/>
        <end position="44"/>
    </location>
</feature>
<comment type="cofactor">
    <cofactor evidence="1 10">
        <name>Mg(2+)</name>
        <dbReference type="ChEBI" id="CHEBI:18420"/>
    </cofactor>
</comment>
<keyword evidence="4 10" id="KW-0808">Transferase</keyword>
<dbReference type="GO" id="GO:0006400">
    <property type="term" value="P:tRNA modification"/>
    <property type="evidence" value="ECO:0007669"/>
    <property type="project" value="TreeGrafter"/>
</dbReference>
<dbReference type="InterPro" id="IPR027417">
    <property type="entry name" value="P-loop_NTPase"/>
</dbReference>
<keyword evidence="6 10" id="KW-0547">Nucleotide-binding</keyword>
<evidence type="ECO:0000256" key="6">
    <source>
        <dbReference type="ARBA" id="ARBA00022741"/>
    </source>
</evidence>
<feature type="binding site" evidence="10">
    <location>
        <begin position="16"/>
        <end position="23"/>
    </location>
    <ligand>
        <name>ATP</name>
        <dbReference type="ChEBI" id="CHEBI:30616"/>
    </ligand>
</feature>
<comment type="subunit">
    <text evidence="10">Monomer.</text>
</comment>
<dbReference type="GO" id="GO:0005524">
    <property type="term" value="F:ATP binding"/>
    <property type="evidence" value="ECO:0007669"/>
    <property type="project" value="UniProtKB-UniRule"/>
</dbReference>
<dbReference type="PANTHER" id="PTHR11088:SF60">
    <property type="entry name" value="TRNA DIMETHYLALLYLTRANSFERASE"/>
    <property type="match status" value="1"/>
</dbReference>
<evidence type="ECO:0000256" key="5">
    <source>
        <dbReference type="ARBA" id="ARBA00022694"/>
    </source>
</evidence>
<feature type="site" description="Interaction with substrate tRNA" evidence="10">
    <location>
        <position position="103"/>
    </location>
</feature>
<comment type="caution">
    <text evidence="10">Lacks conserved residue(s) required for the propagation of feature annotation.</text>
</comment>
<organism evidence="14 15">
    <name type="scientific">Loofah witches'-broom phytoplasma</name>
    <dbReference type="NCBI Taxonomy" id="35773"/>
    <lineage>
        <taxon>Bacteria</taxon>
        <taxon>Bacillati</taxon>
        <taxon>Mycoplasmatota</taxon>
        <taxon>Mollicutes</taxon>
        <taxon>Acholeplasmatales</taxon>
        <taxon>Acholeplasmataceae</taxon>
        <taxon>Candidatus Phytoplasma</taxon>
        <taxon>16SrVIII (Loofah witches'-broom group)</taxon>
    </lineage>
</organism>
<dbReference type="GO" id="GO:0052381">
    <property type="term" value="F:tRNA dimethylallyltransferase activity"/>
    <property type="evidence" value="ECO:0007669"/>
    <property type="project" value="UniProtKB-UniRule"/>
</dbReference>
<dbReference type="Gene3D" id="3.40.50.300">
    <property type="entry name" value="P-loop containing nucleotide triphosphate hydrolases"/>
    <property type="match status" value="1"/>
</dbReference>
<name>A0A975FJM1_LOWBP</name>
<evidence type="ECO:0000256" key="9">
    <source>
        <dbReference type="ARBA" id="ARBA00049563"/>
    </source>
</evidence>
<keyword evidence="8 10" id="KW-0460">Magnesium</keyword>
<evidence type="ECO:0000256" key="3">
    <source>
        <dbReference type="ARBA" id="ARBA00005842"/>
    </source>
</evidence>
<evidence type="ECO:0000256" key="2">
    <source>
        <dbReference type="ARBA" id="ARBA00003213"/>
    </source>
</evidence>
<dbReference type="NCBIfam" id="TIGR00174">
    <property type="entry name" value="miaA"/>
    <property type="match status" value="1"/>
</dbReference>
<dbReference type="AlphaFoldDB" id="A0A975FJM1"/>
<comment type="catalytic activity">
    <reaction evidence="9 10 11">
        <text>adenosine(37) in tRNA + dimethylallyl diphosphate = N(6)-dimethylallyladenosine(37) in tRNA + diphosphate</text>
        <dbReference type="Rhea" id="RHEA:26482"/>
        <dbReference type="Rhea" id="RHEA-COMP:10162"/>
        <dbReference type="Rhea" id="RHEA-COMP:10375"/>
        <dbReference type="ChEBI" id="CHEBI:33019"/>
        <dbReference type="ChEBI" id="CHEBI:57623"/>
        <dbReference type="ChEBI" id="CHEBI:74411"/>
        <dbReference type="ChEBI" id="CHEBI:74415"/>
        <dbReference type="EC" id="2.5.1.75"/>
    </reaction>
</comment>
<comment type="function">
    <text evidence="2 10 12">Catalyzes the transfer of a dimethylallyl group onto the adenine at position 37 in tRNAs that read codons beginning with uridine, leading to the formation of N6-(dimethylallyl)adenosine (i(6)A).</text>
</comment>
<dbReference type="HAMAP" id="MF_00185">
    <property type="entry name" value="IPP_trans"/>
    <property type="match status" value="1"/>
</dbReference>
<dbReference type="InterPro" id="IPR039657">
    <property type="entry name" value="Dimethylallyltransferase"/>
</dbReference>
<evidence type="ECO:0000256" key="4">
    <source>
        <dbReference type="ARBA" id="ARBA00022679"/>
    </source>
</evidence>
<protein>
    <recommendedName>
        <fullName evidence="10">tRNA dimethylallyltransferase</fullName>
        <ecNumber evidence="10">2.5.1.75</ecNumber>
    </recommendedName>
    <alternativeName>
        <fullName evidence="10">Dimethylallyl diphosphate:tRNA dimethylallyltransferase</fullName>
        <shortName evidence="10">DMAPP:tRNA dimethylallyltransferase</shortName>
        <shortName evidence="10">DMATase</shortName>
    </alternativeName>
    <alternativeName>
        <fullName evidence="10">Isopentenyl-diphosphate:tRNA isopentenyltransferase</fullName>
        <shortName evidence="10">IPP transferase</shortName>
        <shortName evidence="10">IPPT</shortName>
        <shortName evidence="10">IPTase</shortName>
    </alternativeName>
</protein>
<keyword evidence="15" id="KW-1185">Reference proteome</keyword>
<dbReference type="InterPro" id="IPR018022">
    <property type="entry name" value="IPT"/>
</dbReference>
<dbReference type="PANTHER" id="PTHR11088">
    <property type="entry name" value="TRNA DIMETHYLALLYLTRANSFERASE"/>
    <property type="match status" value="1"/>
</dbReference>
<keyword evidence="5 10" id="KW-0819">tRNA processing</keyword>
<feature type="binding site" evidence="10">
    <location>
        <begin position="18"/>
        <end position="23"/>
    </location>
    <ligand>
        <name>substrate</name>
    </ligand>
</feature>
<dbReference type="KEGG" id="pluf:LFWB_3720"/>
<keyword evidence="7 10" id="KW-0067">ATP-binding</keyword>
<evidence type="ECO:0000313" key="14">
    <source>
        <dbReference type="EMBL" id="QTX02942.1"/>
    </source>
</evidence>
<sequence length="300" mass="35029">MKKNKKNMKKVIVITGPTASGKTNLSIELAKLFQGEIINADSIQIYQKLDIGSAKITPQEAENIKHHLINKIDPESSYNIYNFQKDVRKLISKIKTPFLVGGSGLYIKAALFNYELEPEEKKIKIEKLNLEEMLEIIKQKDPHLILDIKNPHRIIRAYQQLFQTKLRSEKKGKNTPLFDILIIYLDIDRNILKERITLRLEKMLKKGFIKEVQNLLKQHPQANFNIIGYKEIKDFLEKKINLNEAKNLIIQHTMKYAKKQKTWFKNQMSEAKIINPLEPQAKETIVSLIKIFLKKEINND</sequence>